<keyword evidence="3" id="KW-1185">Reference proteome</keyword>
<accession>A0AAF0PWG4</accession>
<feature type="compositionally biased region" description="Polar residues" evidence="1">
    <location>
        <begin position="10"/>
        <end position="21"/>
    </location>
</feature>
<name>A0AAF0PWG4_SOLVR</name>
<gene>
    <name evidence="2" type="ORF">MTR67_005729</name>
</gene>
<evidence type="ECO:0000313" key="3">
    <source>
        <dbReference type="Proteomes" id="UP001234989"/>
    </source>
</evidence>
<protein>
    <submittedName>
        <fullName evidence="2">Uncharacterized protein</fullName>
    </submittedName>
</protein>
<dbReference type="AlphaFoldDB" id="A0AAF0PWG4"/>
<dbReference type="EMBL" id="CP133612">
    <property type="protein sequence ID" value="WMV12344.1"/>
    <property type="molecule type" value="Genomic_DNA"/>
</dbReference>
<evidence type="ECO:0000256" key="1">
    <source>
        <dbReference type="SAM" id="MobiDB-lite"/>
    </source>
</evidence>
<proteinExistence type="predicted"/>
<sequence>MKEMIPMKQASGNLFSRNPSAINGGEQRQEDFQQKRNCRRLVFSMGCLKAYHPKCAGVEDSVLTSDEPWICGKPLNSSFVKQI</sequence>
<dbReference type="Proteomes" id="UP001234989">
    <property type="component" value="Chromosome 1"/>
</dbReference>
<reference evidence="2" key="1">
    <citation type="submission" date="2023-08" db="EMBL/GenBank/DDBJ databases">
        <title>A de novo genome assembly of Solanum verrucosum Schlechtendal, a Mexican diploid species geographically isolated from the other diploid A-genome species in potato relatives.</title>
        <authorList>
            <person name="Hosaka K."/>
        </authorList>
    </citation>
    <scope>NUCLEOTIDE SEQUENCE</scope>
    <source>
        <tissue evidence="2">Young leaves</tissue>
    </source>
</reference>
<organism evidence="2 3">
    <name type="scientific">Solanum verrucosum</name>
    <dbReference type="NCBI Taxonomy" id="315347"/>
    <lineage>
        <taxon>Eukaryota</taxon>
        <taxon>Viridiplantae</taxon>
        <taxon>Streptophyta</taxon>
        <taxon>Embryophyta</taxon>
        <taxon>Tracheophyta</taxon>
        <taxon>Spermatophyta</taxon>
        <taxon>Magnoliopsida</taxon>
        <taxon>eudicotyledons</taxon>
        <taxon>Gunneridae</taxon>
        <taxon>Pentapetalae</taxon>
        <taxon>asterids</taxon>
        <taxon>lamiids</taxon>
        <taxon>Solanales</taxon>
        <taxon>Solanaceae</taxon>
        <taxon>Solanoideae</taxon>
        <taxon>Solaneae</taxon>
        <taxon>Solanum</taxon>
    </lineage>
</organism>
<feature type="region of interest" description="Disordered" evidence="1">
    <location>
        <begin position="1"/>
        <end position="33"/>
    </location>
</feature>
<evidence type="ECO:0000313" key="2">
    <source>
        <dbReference type="EMBL" id="WMV12344.1"/>
    </source>
</evidence>